<dbReference type="KEGG" id="vg:77954215"/>
<keyword evidence="2" id="KW-1185">Reference proteome</keyword>
<accession>A0A7T3KCT9</accession>
<reference evidence="2" key="1">
    <citation type="submission" date="2020-10" db="EMBL/GenBank/DDBJ databases">
        <authorList>
            <person name="Pedlow M.R."/>
            <person name="Boone T.C."/>
            <person name="Arceneaux K.R."/>
            <person name="Griffin M.J."/>
            <person name="Johnson S.N."/>
            <person name="Melancon R.M."/>
            <person name="Middlebrooks S.K."/>
            <person name="Starkey K.D."/>
            <person name="Young C.N."/>
            <person name="Landry C.A."/>
            <person name="Garlena R.A."/>
            <person name="Russell D.A."/>
            <person name="Jacobs-Sera D."/>
            <person name="Hatfull G.F."/>
        </authorList>
    </citation>
    <scope>NUCLEOTIDE SEQUENCE [LARGE SCALE GENOMIC DNA]</scope>
</reference>
<name>A0A7T3KCT9_9CAUD</name>
<gene>
    <name evidence="1" type="primary">59</name>
    <name evidence="1" type="ORF">SEA_TBONE_59</name>
</gene>
<proteinExistence type="predicted"/>
<dbReference type="EMBL" id="MW055910">
    <property type="protein sequence ID" value="QPX62390.1"/>
    <property type="molecule type" value="Genomic_DNA"/>
</dbReference>
<dbReference type="RefSeq" id="YP_010677830.1">
    <property type="nucleotide sequence ID" value="NC_071026.1"/>
</dbReference>
<organism evidence="1 2">
    <name type="scientific">Arthrobacter phage Tbone</name>
    <dbReference type="NCBI Taxonomy" id="2790983"/>
    <lineage>
        <taxon>Viruses</taxon>
        <taxon>Duplodnaviria</taxon>
        <taxon>Heunggongvirae</taxon>
        <taxon>Uroviricota</taxon>
        <taxon>Caudoviricetes</taxon>
        <taxon>Casidaviridae</taxon>
        <taxon>Yangvirus</taxon>
        <taxon>Yangvirus tbone</taxon>
    </lineage>
</organism>
<dbReference type="Proteomes" id="UP000596188">
    <property type="component" value="Segment"/>
</dbReference>
<evidence type="ECO:0000313" key="2">
    <source>
        <dbReference type="Proteomes" id="UP000596188"/>
    </source>
</evidence>
<sequence>MPTAEALHEEIVSILEAKGEVRFCPARYALSSCYHAAGHEGDHHTIGLTGAVKAF</sequence>
<evidence type="ECO:0000313" key="1">
    <source>
        <dbReference type="EMBL" id="QPX62390.1"/>
    </source>
</evidence>
<dbReference type="GeneID" id="77954215"/>
<protein>
    <submittedName>
        <fullName evidence="1">Uncharacterized protein</fullName>
    </submittedName>
</protein>